<feature type="region of interest" description="Disordered" evidence="8">
    <location>
        <begin position="379"/>
        <end position="550"/>
    </location>
</feature>
<evidence type="ECO:0000256" key="3">
    <source>
        <dbReference type="ARBA" id="ARBA00022553"/>
    </source>
</evidence>
<evidence type="ECO:0000256" key="5">
    <source>
        <dbReference type="ARBA" id="ARBA00023125"/>
    </source>
</evidence>
<accession>A0A401T5H9</accession>
<dbReference type="EMBL" id="BEZZ01001074">
    <property type="protein sequence ID" value="GCC37882.1"/>
    <property type="molecule type" value="Genomic_DNA"/>
</dbReference>
<feature type="domain" description="Rad4 beta-hairpin" evidence="10">
    <location>
        <begin position="720"/>
        <end position="780"/>
    </location>
</feature>
<dbReference type="GO" id="GO:0005737">
    <property type="term" value="C:cytoplasm"/>
    <property type="evidence" value="ECO:0007669"/>
    <property type="project" value="TreeGrafter"/>
</dbReference>
<dbReference type="PANTHER" id="PTHR12135">
    <property type="entry name" value="DNA REPAIR PROTEIN XP-C / RAD4"/>
    <property type="match status" value="1"/>
</dbReference>
<dbReference type="SMART" id="SM01030">
    <property type="entry name" value="BHD_1"/>
    <property type="match status" value="1"/>
</dbReference>
<dbReference type="InterPro" id="IPR018328">
    <property type="entry name" value="Rad4_beta-hairpin_dom3"/>
</dbReference>
<feature type="compositionally biased region" description="Polar residues" evidence="8">
    <location>
        <begin position="493"/>
        <end position="511"/>
    </location>
</feature>
<evidence type="ECO:0000256" key="6">
    <source>
        <dbReference type="ARBA" id="ARBA00023204"/>
    </source>
</evidence>
<dbReference type="GO" id="GO:0000111">
    <property type="term" value="C:nucleotide-excision repair factor 2 complex"/>
    <property type="evidence" value="ECO:0007669"/>
    <property type="project" value="TreeGrafter"/>
</dbReference>
<proteinExistence type="inferred from homology"/>
<dbReference type="Pfam" id="PF10403">
    <property type="entry name" value="BHD_1"/>
    <property type="match status" value="1"/>
</dbReference>
<dbReference type="InterPro" id="IPR018325">
    <property type="entry name" value="Rad4/PNGase_transGLS-fold"/>
</dbReference>
<dbReference type="STRING" id="137246.A0A401T5H9"/>
<dbReference type="PANTHER" id="PTHR12135:SF0">
    <property type="entry name" value="DNA REPAIR PROTEIN COMPLEMENTING XP-C CELLS"/>
    <property type="match status" value="1"/>
</dbReference>
<dbReference type="Pfam" id="PF03835">
    <property type="entry name" value="Rad4"/>
    <property type="match status" value="1"/>
</dbReference>
<feature type="domain" description="Rad4 beta-hairpin" evidence="9">
    <location>
        <begin position="666"/>
        <end position="718"/>
    </location>
</feature>
<evidence type="ECO:0008006" key="14">
    <source>
        <dbReference type="Google" id="ProtNLM"/>
    </source>
</evidence>
<feature type="compositionally biased region" description="Basic and acidic residues" evidence="8">
    <location>
        <begin position="12"/>
        <end position="27"/>
    </location>
</feature>
<gene>
    <name evidence="12" type="ORF">chiPu_0016390</name>
</gene>
<dbReference type="InterPro" id="IPR018026">
    <property type="entry name" value="DNA_repair_Rad4-like"/>
</dbReference>
<name>A0A401T5H9_CHIPU</name>
<feature type="compositionally biased region" description="Basic residues" evidence="8">
    <location>
        <begin position="76"/>
        <end position="91"/>
    </location>
</feature>
<dbReference type="GO" id="GO:0006289">
    <property type="term" value="P:nucleotide-excision repair"/>
    <property type="evidence" value="ECO:0007669"/>
    <property type="project" value="InterPro"/>
</dbReference>
<sequence>MVKRKGSTTQADCKRMKKDCSRTKTVKECPVNCAKQLPPDDDSQDFEPEKPLARSKHRGRGAAKAGVSLTPQGKSARGKKLPKARERKRCSSVKEGGSKEIQEAVPTSGRLMESAKQQKESSSQDGDSTEDSEDEWEEVEELQTSMPEEPSASPFPEPTVPAKPLEIEIESPAHAKKRESREKRELQFEDYLRRMINRFTRNLRIDIHKVHLLCLLANGMFRNRMCNEPELQALALSLVPATLAKVPGGRVEIPYISKLLNWFVSSFEIDTSLPNDEADSLSTVLKRRFSSRSTRSEQEMVHLFLIILRTLAMASRLVISFQPVPFKENLKAKNVRGSKSKDNSQKVGHSVPDTKQECVPEKGANGGVVVKLEREQDGAVKLLTEREGKSRPASKRNPAERANSGGNARRRTKTDKTLDRGSAESGFEDEECPLSKTSVSPRPKNERRRRVASKVCYKEEDTEGDDESDSDFEVGNGSDSNSYSDGDKKGKRISSQMKSPQGKQAVESSIFRTPKCEDSEEDDFENTPGKTKPCKRRSSNSNKAKANSRGGRMIREVSLNSKDSDQWIEVYAEIEKKWVAVDCVRNTVNQPELCAKYASKPFSYIISFDNENCVRDVTQRYDGAWMTVTRKHRVDPAWWDQTLAAYRSNHTERERDEDQEMQVKMLSQPLPTSVAEYKNHPLYVLKRHLLKYETLYPPTAAILGYCRTEAVYSRDCVHTLHSKDLWLKEARVVRDGEIPCKMVKSQSNRARRARLASWEDQDKDDLGLFGFWQTEPFSPPIAANGKIPRNEFGNVYLFKPCMLPRGCKHLRVPNINRVARKLNIDCAGAVVGFDFHSGHSHPIIDGYIVCEEHVETLLAACQEEEAEMARREQKKREQRVMGNWKLLVKGLLIRERLKARYSVKDSAALSSSPDVGRGSSLDGKADSNSTSVSDVTVSWPLNRQEETVKGPAKSRKQKKAEEKHLFPFEKL</sequence>
<dbReference type="GO" id="GO:0071942">
    <property type="term" value="C:XPC complex"/>
    <property type="evidence" value="ECO:0007669"/>
    <property type="project" value="TreeGrafter"/>
</dbReference>
<comment type="subcellular location">
    <subcellularLocation>
        <location evidence="1">Nucleus</location>
    </subcellularLocation>
</comment>
<dbReference type="InterPro" id="IPR018327">
    <property type="entry name" value="BHD_2"/>
</dbReference>
<protein>
    <recommendedName>
        <fullName evidence="14">Rad4 beta-hairpin domain-containing protein</fullName>
    </recommendedName>
</protein>
<feature type="compositionally biased region" description="Acidic residues" evidence="8">
    <location>
        <begin position="127"/>
        <end position="141"/>
    </location>
</feature>
<evidence type="ECO:0000313" key="13">
    <source>
        <dbReference type="Proteomes" id="UP000287033"/>
    </source>
</evidence>
<evidence type="ECO:0000259" key="9">
    <source>
        <dbReference type="SMART" id="SM01030"/>
    </source>
</evidence>
<comment type="similarity">
    <text evidence="2">Belongs to the XPC family.</text>
</comment>
<dbReference type="SMART" id="SM01031">
    <property type="entry name" value="BHD_2"/>
    <property type="match status" value="1"/>
</dbReference>
<dbReference type="Pfam" id="PF10404">
    <property type="entry name" value="BHD_2"/>
    <property type="match status" value="1"/>
</dbReference>
<dbReference type="GO" id="GO:0006298">
    <property type="term" value="P:mismatch repair"/>
    <property type="evidence" value="ECO:0007669"/>
    <property type="project" value="TreeGrafter"/>
</dbReference>
<evidence type="ECO:0000256" key="4">
    <source>
        <dbReference type="ARBA" id="ARBA00022763"/>
    </source>
</evidence>
<dbReference type="NCBIfam" id="TIGR00605">
    <property type="entry name" value="rad4"/>
    <property type="match status" value="1"/>
</dbReference>
<dbReference type="SUPFAM" id="SSF54001">
    <property type="entry name" value="Cysteine proteinases"/>
    <property type="match status" value="1"/>
</dbReference>
<feature type="compositionally biased region" description="Low complexity" evidence="8">
    <location>
        <begin position="926"/>
        <end position="938"/>
    </location>
</feature>
<dbReference type="InterPro" id="IPR018326">
    <property type="entry name" value="Rad4_beta-hairpin_dom1"/>
</dbReference>
<dbReference type="SMART" id="SM01032">
    <property type="entry name" value="BHD_3"/>
    <property type="match status" value="1"/>
</dbReference>
<feature type="compositionally biased region" description="Basic and acidic residues" evidence="8">
    <location>
        <begin position="379"/>
        <end position="390"/>
    </location>
</feature>
<dbReference type="GO" id="GO:0003684">
    <property type="term" value="F:damaged DNA binding"/>
    <property type="evidence" value="ECO:0007669"/>
    <property type="project" value="InterPro"/>
</dbReference>
<feature type="region of interest" description="Disordered" evidence="8">
    <location>
        <begin position="1"/>
        <end position="161"/>
    </location>
</feature>
<dbReference type="InterPro" id="IPR004583">
    <property type="entry name" value="DNA_repair_Rad4"/>
</dbReference>
<keyword evidence="3" id="KW-0597">Phosphoprotein</keyword>
<evidence type="ECO:0000313" key="12">
    <source>
        <dbReference type="EMBL" id="GCC37882.1"/>
    </source>
</evidence>
<organism evidence="12 13">
    <name type="scientific">Chiloscyllium punctatum</name>
    <name type="common">Brownbanded bambooshark</name>
    <name type="synonym">Hemiscyllium punctatum</name>
    <dbReference type="NCBI Taxonomy" id="137246"/>
    <lineage>
        <taxon>Eukaryota</taxon>
        <taxon>Metazoa</taxon>
        <taxon>Chordata</taxon>
        <taxon>Craniata</taxon>
        <taxon>Vertebrata</taxon>
        <taxon>Chondrichthyes</taxon>
        <taxon>Elasmobranchii</taxon>
        <taxon>Galeomorphii</taxon>
        <taxon>Galeoidea</taxon>
        <taxon>Orectolobiformes</taxon>
        <taxon>Hemiscylliidae</taxon>
        <taxon>Chiloscyllium</taxon>
    </lineage>
</organism>
<evidence type="ECO:0000259" key="11">
    <source>
        <dbReference type="SMART" id="SM01032"/>
    </source>
</evidence>
<evidence type="ECO:0000256" key="1">
    <source>
        <dbReference type="ARBA" id="ARBA00004123"/>
    </source>
</evidence>
<keyword evidence="13" id="KW-1185">Reference proteome</keyword>
<evidence type="ECO:0000256" key="8">
    <source>
        <dbReference type="SAM" id="MobiDB-lite"/>
    </source>
</evidence>
<reference evidence="12 13" key="1">
    <citation type="journal article" date="2018" name="Nat. Ecol. Evol.">
        <title>Shark genomes provide insights into elasmobranch evolution and the origin of vertebrates.</title>
        <authorList>
            <person name="Hara Y"/>
            <person name="Yamaguchi K"/>
            <person name="Onimaru K"/>
            <person name="Kadota M"/>
            <person name="Koyanagi M"/>
            <person name="Keeley SD"/>
            <person name="Tatsumi K"/>
            <person name="Tanaka K"/>
            <person name="Motone F"/>
            <person name="Kageyama Y"/>
            <person name="Nozu R"/>
            <person name="Adachi N"/>
            <person name="Nishimura O"/>
            <person name="Nakagawa R"/>
            <person name="Tanegashima C"/>
            <person name="Kiyatake I"/>
            <person name="Matsumoto R"/>
            <person name="Murakumo K"/>
            <person name="Nishida K"/>
            <person name="Terakita A"/>
            <person name="Kuratani S"/>
            <person name="Sato K"/>
            <person name="Hyodo S Kuraku.S."/>
        </authorList>
    </citation>
    <scope>NUCLEOTIDE SEQUENCE [LARGE SCALE GENOMIC DNA]</scope>
</reference>
<dbReference type="InterPro" id="IPR042488">
    <property type="entry name" value="Rad4_BHD3_sf"/>
</dbReference>
<feature type="region of interest" description="Disordered" evidence="8">
    <location>
        <begin position="908"/>
        <end position="971"/>
    </location>
</feature>
<comment type="caution">
    <text evidence="12">The sequence shown here is derived from an EMBL/GenBank/DDBJ whole genome shotgun (WGS) entry which is preliminary data.</text>
</comment>
<dbReference type="Gene3D" id="2.20.20.110">
    <property type="entry name" value="Rad4, beta-hairpin domain BHD1"/>
    <property type="match status" value="1"/>
</dbReference>
<feature type="compositionally biased region" description="Low complexity" evidence="8">
    <location>
        <begin position="473"/>
        <end position="484"/>
    </location>
</feature>
<dbReference type="OrthoDB" id="300780at2759"/>
<dbReference type="Proteomes" id="UP000287033">
    <property type="component" value="Unassembled WGS sequence"/>
</dbReference>
<dbReference type="InterPro" id="IPR036985">
    <property type="entry name" value="Transglutaminase-like_sf"/>
</dbReference>
<keyword evidence="7" id="KW-0539">Nucleus</keyword>
<keyword evidence="6" id="KW-0234">DNA repair</keyword>
<dbReference type="AlphaFoldDB" id="A0A401T5H9"/>
<dbReference type="Gene3D" id="3.90.260.10">
    <property type="entry name" value="Transglutaminase-like"/>
    <property type="match status" value="2"/>
</dbReference>
<dbReference type="Gene3D" id="3.30.70.2460">
    <property type="entry name" value="Rad4, beta-hairpin domain BHD3"/>
    <property type="match status" value="1"/>
</dbReference>
<feature type="domain" description="Rad4 beta-hairpin" evidence="11">
    <location>
        <begin position="787"/>
        <end position="861"/>
    </location>
</feature>
<evidence type="ECO:0000256" key="7">
    <source>
        <dbReference type="ARBA" id="ARBA00023242"/>
    </source>
</evidence>
<keyword evidence="4" id="KW-0227">DNA damage</keyword>
<dbReference type="FunFam" id="2.20.20.110:FF:000001">
    <property type="entry name" value="DNA repair protein complementing XP-C cells"/>
    <property type="match status" value="1"/>
</dbReference>
<feature type="compositionally biased region" description="Basic and acidic residues" evidence="8">
    <location>
        <begin position="959"/>
        <end position="971"/>
    </location>
</feature>
<dbReference type="GO" id="GO:0003697">
    <property type="term" value="F:single-stranded DNA binding"/>
    <property type="evidence" value="ECO:0007669"/>
    <property type="project" value="TreeGrafter"/>
</dbReference>
<keyword evidence="5" id="KW-0238">DNA-binding</keyword>
<evidence type="ECO:0000256" key="2">
    <source>
        <dbReference type="ARBA" id="ARBA00009525"/>
    </source>
</evidence>
<evidence type="ECO:0000259" key="10">
    <source>
        <dbReference type="SMART" id="SM01031"/>
    </source>
</evidence>
<dbReference type="Pfam" id="PF10405">
    <property type="entry name" value="BHD_3"/>
    <property type="match status" value="1"/>
</dbReference>
<feature type="region of interest" description="Disordered" evidence="8">
    <location>
        <begin position="333"/>
        <end position="362"/>
    </location>
</feature>
<feature type="compositionally biased region" description="Low complexity" evidence="8">
    <location>
        <begin position="539"/>
        <end position="549"/>
    </location>
</feature>
<dbReference type="OMA" id="WVHIDAV"/>
<dbReference type="InterPro" id="IPR038765">
    <property type="entry name" value="Papain-like_cys_pep_sf"/>
</dbReference>
<feature type="compositionally biased region" description="Acidic residues" evidence="8">
    <location>
        <begin position="460"/>
        <end position="472"/>
    </location>
</feature>
<dbReference type="FunFam" id="3.30.70.2460:FF:000001">
    <property type="entry name" value="DNA repair protein Rad4 family"/>
    <property type="match status" value="1"/>
</dbReference>